<name>A0A918QM00_9ACTN</name>
<sequence>MQSTEGRGMAEEHTAGEVGGRRADEAVLLAAGVADLVLEQAEGALRRVRGLLGRSDLSELAADARRDLVARGRNSGLDTSAFALSEAHLELLARRAQARVRREGARTGDAEPGRDAG</sequence>
<protein>
    <recommendedName>
        <fullName evidence="4">Polyprenyl synthetase</fullName>
    </recommendedName>
</protein>
<gene>
    <name evidence="2" type="ORF">GCM10010387_61880</name>
</gene>
<evidence type="ECO:0008006" key="4">
    <source>
        <dbReference type="Google" id="ProtNLM"/>
    </source>
</evidence>
<evidence type="ECO:0000313" key="3">
    <source>
        <dbReference type="Proteomes" id="UP000630936"/>
    </source>
</evidence>
<dbReference type="EMBL" id="BMWG01000029">
    <property type="protein sequence ID" value="GGZ59736.1"/>
    <property type="molecule type" value="Genomic_DNA"/>
</dbReference>
<dbReference type="RefSeq" id="WP_373305628.1">
    <property type="nucleotide sequence ID" value="NZ_BMWG01000029.1"/>
</dbReference>
<dbReference type="AlphaFoldDB" id="A0A918QM00"/>
<comment type="caution">
    <text evidence="2">The sequence shown here is derived from an EMBL/GenBank/DDBJ whole genome shotgun (WGS) entry which is preliminary data.</text>
</comment>
<reference evidence="2" key="1">
    <citation type="journal article" date="2014" name="Int. J. Syst. Evol. Microbiol.">
        <title>Complete genome sequence of Corynebacterium casei LMG S-19264T (=DSM 44701T), isolated from a smear-ripened cheese.</title>
        <authorList>
            <consortium name="US DOE Joint Genome Institute (JGI-PGF)"/>
            <person name="Walter F."/>
            <person name="Albersmeier A."/>
            <person name="Kalinowski J."/>
            <person name="Ruckert C."/>
        </authorList>
    </citation>
    <scope>NUCLEOTIDE SEQUENCE</scope>
    <source>
        <strain evidence="2">JCM 4988</strain>
    </source>
</reference>
<keyword evidence="3" id="KW-1185">Reference proteome</keyword>
<feature type="region of interest" description="Disordered" evidence="1">
    <location>
        <begin position="1"/>
        <end position="21"/>
    </location>
</feature>
<proteinExistence type="predicted"/>
<feature type="compositionally biased region" description="Basic and acidic residues" evidence="1">
    <location>
        <begin position="8"/>
        <end position="21"/>
    </location>
</feature>
<evidence type="ECO:0000313" key="2">
    <source>
        <dbReference type="EMBL" id="GGZ59736.1"/>
    </source>
</evidence>
<accession>A0A918QM00</accession>
<reference evidence="2" key="2">
    <citation type="submission" date="2020-09" db="EMBL/GenBank/DDBJ databases">
        <authorList>
            <person name="Sun Q."/>
            <person name="Ohkuma M."/>
        </authorList>
    </citation>
    <scope>NUCLEOTIDE SEQUENCE</scope>
    <source>
        <strain evidence="2">JCM 4988</strain>
    </source>
</reference>
<organism evidence="2 3">
    <name type="scientific">Streptomyces inusitatus</name>
    <dbReference type="NCBI Taxonomy" id="68221"/>
    <lineage>
        <taxon>Bacteria</taxon>
        <taxon>Bacillati</taxon>
        <taxon>Actinomycetota</taxon>
        <taxon>Actinomycetes</taxon>
        <taxon>Kitasatosporales</taxon>
        <taxon>Streptomycetaceae</taxon>
        <taxon>Streptomyces</taxon>
    </lineage>
</organism>
<evidence type="ECO:0000256" key="1">
    <source>
        <dbReference type="SAM" id="MobiDB-lite"/>
    </source>
</evidence>
<dbReference type="Proteomes" id="UP000630936">
    <property type="component" value="Unassembled WGS sequence"/>
</dbReference>